<dbReference type="RefSeq" id="WP_057812231.1">
    <property type="nucleotide sequence ID" value="NZ_CP031598.1"/>
</dbReference>
<sequence>MSELLIIAFDDEQSAFDLAERLQPLKDDMQLETQDTTIMTRDAEGEVHLHNAVNVPLAQTAGGTVWGLLIGAAFAMPVAGALAGAATGAMVGRERDPGVNSDFLKELGATLKPGSSAVCLLVRHVDRAALDGVLQAFPVRGHLLQSPYTPDEEGGLRSEVERPGP</sequence>
<dbReference type="EMBL" id="CP031598">
    <property type="protein sequence ID" value="QEW29306.1"/>
    <property type="molecule type" value="Genomic_DNA"/>
</dbReference>
<dbReference type="PATRIC" id="fig|540747.5.peg.124"/>
<dbReference type="AlphaFoldDB" id="A0A0T5PE08"/>
<keyword evidence="2" id="KW-0472">Membrane</keyword>
<dbReference type="OrthoDB" id="275223at2"/>
<evidence type="ECO:0000313" key="3">
    <source>
        <dbReference type="EMBL" id="KRS19389.1"/>
    </source>
</evidence>
<keyword evidence="2" id="KW-0812">Transmembrane</keyword>
<evidence type="ECO:0000313" key="5">
    <source>
        <dbReference type="Proteomes" id="UP000051401"/>
    </source>
</evidence>
<feature type="region of interest" description="Disordered" evidence="1">
    <location>
        <begin position="145"/>
        <end position="165"/>
    </location>
</feature>
<reference evidence="3 5" key="1">
    <citation type="submission" date="2015-04" db="EMBL/GenBank/DDBJ databases">
        <title>The draft genome sequence of Roseovarius indicus B108T.</title>
        <authorList>
            <person name="Li G."/>
            <person name="Lai Q."/>
            <person name="Shao Z."/>
            <person name="Yan P."/>
        </authorList>
    </citation>
    <scope>NUCLEOTIDE SEQUENCE [LARGE SCALE GENOMIC DNA]</scope>
    <source>
        <strain evidence="3 5">B108</strain>
    </source>
</reference>
<dbReference type="KEGG" id="rid:RIdsm_05149"/>
<organism evidence="3 5">
    <name type="scientific">Roseovarius indicus</name>
    <dbReference type="NCBI Taxonomy" id="540747"/>
    <lineage>
        <taxon>Bacteria</taxon>
        <taxon>Pseudomonadati</taxon>
        <taxon>Pseudomonadota</taxon>
        <taxon>Alphaproteobacteria</taxon>
        <taxon>Rhodobacterales</taxon>
        <taxon>Roseobacteraceae</taxon>
        <taxon>Roseovarius</taxon>
    </lineage>
</organism>
<name>A0A0T5PE08_9RHOB</name>
<keyword evidence="2" id="KW-1133">Transmembrane helix</keyword>
<evidence type="ECO:0000256" key="1">
    <source>
        <dbReference type="SAM" id="MobiDB-lite"/>
    </source>
</evidence>
<keyword evidence="5" id="KW-1185">Reference proteome</keyword>
<dbReference type="EMBL" id="LAXI01000001">
    <property type="protein sequence ID" value="KRS19389.1"/>
    <property type="molecule type" value="Genomic_DNA"/>
</dbReference>
<evidence type="ECO:0000313" key="4">
    <source>
        <dbReference type="EMBL" id="QEW29306.1"/>
    </source>
</evidence>
<evidence type="ECO:0000313" key="6">
    <source>
        <dbReference type="Proteomes" id="UP000325785"/>
    </source>
</evidence>
<dbReference type="Proteomes" id="UP000325785">
    <property type="component" value="Chromosome"/>
</dbReference>
<protein>
    <submittedName>
        <fullName evidence="4">Putative membrane protein</fullName>
    </submittedName>
</protein>
<dbReference type="Pfam" id="PF06897">
    <property type="entry name" value="DUF1269"/>
    <property type="match status" value="1"/>
</dbReference>
<dbReference type="InterPro" id="IPR009200">
    <property type="entry name" value="DUF1269_membrane"/>
</dbReference>
<feature type="transmembrane region" description="Helical" evidence="2">
    <location>
        <begin position="65"/>
        <end position="86"/>
    </location>
</feature>
<dbReference type="Proteomes" id="UP000051401">
    <property type="component" value="Unassembled WGS sequence"/>
</dbReference>
<feature type="compositionally biased region" description="Basic and acidic residues" evidence="1">
    <location>
        <begin position="154"/>
        <end position="165"/>
    </location>
</feature>
<reference evidence="4 6" key="2">
    <citation type="submission" date="2018-08" db="EMBL/GenBank/DDBJ databases">
        <title>Genetic Globetrotter - A new plasmid hitch-hiking vast phylogenetic and geographic distances.</title>
        <authorList>
            <person name="Vollmers J."/>
            <person name="Petersen J."/>
        </authorList>
    </citation>
    <scope>NUCLEOTIDE SEQUENCE [LARGE SCALE GENOMIC DNA]</scope>
    <source>
        <strain evidence="4 6">DSM 26383</strain>
    </source>
</reference>
<accession>A0A0T5PE08</accession>
<gene>
    <name evidence="4" type="ORF">RIdsm_05149</name>
    <name evidence="3" type="ORF">XM52_00615</name>
</gene>
<proteinExistence type="predicted"/>
<dbReference type="STRING" id="540747.SAMN04488031_102352"/>
<evidence type="ECO:0000256" key="2">
    <source>
        <dbReference type="SAM" id="Phobius"/>
    </source>
</evidence>